<dbReference type="OrthoDB" id="10600003at2759"/>
<dbReference type="EMBL" id="JABFUD020000022">
    <property type="protein sequence ID" value="KAI5062557.1"/>
    <property type="molecule type" value="Genomic_DNA"/>
</dbReference>
<comment type="caution">
    <text evidence="3">The sequence shown here is derived from an EMBL/GenBank/DDBJ whole genome shotgun (WGS) entry which is preliminary data.</text>
</comment>
<reference evidence="3" key="1">
    <citation type="submission" date="2021-01" db="EMBL/GenBank/DDBJ databases">
        <title>Adiantum capillus-veneris genome.</title>
        <authorList>
            <person name="Fang Y."/>
            <person name="Liao Q."/>
        </authorList>
    </citation>
    <scope>NUCLEOTIDE SEQUENCE</scope>
    <source>
        <strain evidence="3">H3</strain>
        <tissue evidence="3">Leaf</tissue>
    </source>
</reference>
<evidence type="ECO:0000313" key="4">
    <source>
        <dbReference type="Proteomes" id="UP000886520"/>
    </source>
</evidence>
<evidence type="ECO:0000256" key="2">
    <source>
        <dbReference type="SAM" id="MobiDB-lite"/>
    </source>
</evidence>
<keyword evidence="1" id="KW-0175">Coiled coil</keyword>
<evidence type="ECO:0000256" key="1">
    <source>
        <dbReference type="SAM" id="Coils"/>
    </source>
</evidence>
<dbReference type="Proteomes" id="UP000886520">
    <property type="component" value="Chromosome 22"/>
</dbReference>
<keyword evidence="4" id="KW-1185">Reference proteome</keyword>
<proteinExistence type="predicted"/>
<name>A0A9D4Z6M1_ADICA</name>
<gene>
    <name evidence="3" type="ORF">GOP47_0023096</name>
</gene>
<accession>A0A9D4Z6M1</accession>
<feature type="coiled-coil region" evidence="1">
    <location>
        <begin position="259"/>
        <end position="294"/>
    </location>
</feature>
<sequence length="564" mass="64985">MSPSRVNPALEDRSRVNSSFTFYTAEGVRGRERERERRAALAMKLSLIAQARGWCLQNKTQCRRWAFRRLYSCNSEHEDEMNHTEPTNYAEKETTPMWPPAELSKKKRGSSLNHLQSRLSMLEANILRALLESSKEMTELRAEVVKVCEDKQQETVKGFDEVDVKMELLREKITGLIRDVETQKAAEETKQEKVKGLEEVINEMMEIIDEKVKLLIGNVRAFEFNYSNDWSRRTSMLESLKSELQTGEVEWQRVAAKKMEKVQEVVEELVRKMAEQHEEIVEDLLEKVARKTAEGHEEVVRKMEALHDKVVEKMEEQCKEVKELLCEKVASMMEMSKPKQDFELSQIGTAEWLGLVVKNFELIECKLSVLSEKFRPGDSELGRICSKEPHIPCEEFRSLTLACYSELVSIIEDSKGLSETSKRLRLWTKDKQEKHGVQSDASSGKSEKYLAKMEDLMQGVQEELQGLCVLLAQREKGVSAHRVAVDNQQMDASKRIWDELRLLQENMSWLELELRNGTIKRFDQKQVRSEDTTGNDRANAVLVTISGALLACSTAICVWTLQIW</sequence>
<protein>
    <submittedName>
        <fullName evidence="3">Uncharacterized protein</fullName>
    </submittedName>
</protein>
<dbReference type="AlphaFoldDB" id="A0A9D4Z6M1"/>
<organism evidence="3 4">
    <name type="scientific">Adiantum capillus-veneris</name>
    <name type="common">Maidenhair fern</name>
    <dbReference type="NCBI Taxonomy" id="13818"/>
    <lineage>
        <taxon>Eukaryota</taxon>
        <taxon>Viridiplantae</taxon>
        <taxon>Streptophyta</taxon>
        <taxon>Embryophyta</taxon>
        <taxon>Tracheophyta</taxon>
        <taxon>Polypodiopsida</taxon>
        <taxon>Polypodiidae</taxon>
        <taxon>Polypodiales</taxon>
        <taxon>Pteridineae</taxon>
        <taxon>Pteridaceae</taxon>
        <taxon>Vittarioideae</taxon>
        <taxon>Adiantum</taxon>
    </lineage>
</organism>
<evidence type="ECO:0000313" key="3">
    <source>
        <dbReference type="EMBL" id="KAI5062557.1"/>
    </source>
</evidence>
<feature type="region of interest" description="Disordered" evidence="2">
    <location>
        <begin position="79"/>
        <end position="105"/>
    </location>
</feature>